<name>A0A8K0SZQ4_9HYPO</name>
<feature type="domain" description="Zn(2)-C6 fungal-type" evidence="9">
    <location>
        <begin position="13"/>
        <end position="43"/>
    </location>
</feature>
<organism evidence="10 11">
    <name type="scientific">Stachybotrys elegans</name>
    <dbReference type="NCBI Taxonomy" id="80388"/>
    <lineage>
        <taxon>Eukaryota</taxon>
        <taxon>Fungi</taxon>
        <taxon>Dikarya</taxon>
        <taxon>Ascomycota</taxon>
        <taxon>Pezizomycotina</taxon>
        <taxon>Sordariomycetes</taxon>
        <taxon>Hypocreomycetidae</taxon>
        <taxon>Hypocreales</taxon>
        <taxon>Stachybotryaceae</taxon>
        <taxon>Stachybotrys</taxon>
    </lineage>
</organism>
<evidence type="ECO:0000256" key="1">
    <source>
        <dbReference type="ARBA" id="ARBA00004123"/>
    </source>
</evidence>
<feature type="transmembrane region" description="Helical" evidence="8">
    <location>
        <begin position="382"/>
        <end position="406"/>
    </location>
</feature>
<evidence type="ECO:0000256" key="3">
    <source>
        <dbReference type="ARBA" id="ARBA00022833"/>
    </source>
</evidence>
<keyword evidence="8" id="KW-0472">Membrane</keyword>
<keyword evidence="4" id="KW-0805">Transcription regulation</keyword>
<dbReference type="GO" id="GO:0045944">
    <property type="term" value="P:positive regulation of transcription by RNA polymerase II"/>
    <property type="evidence" value="ECO:0007669"/>
    <property type="project" value="TreeGrafter"/>
</dbReference>
<evidence type="ECO:0000256" key="8">
    <source>
        <dbReference type="SAM" id="Phobius"/>
    </source>
</evidence>
<keyword evidence="8" id="KW-1133">Transmembrane helix</keyword>
<dbReference type="PROSITE" id="PS50048">
    <property type="entry name" value="ZN2_CY6_FUNGAL_2"/>
    <property type="match status" value="1"/>
</dbReference>
<dbReference type="AlphaFoldDB" id="A0A8K0SZQ4"/>
<keyword evidence="5" id="KW-0238">DNA-binding</keyword>
<keyword evidence="6" id="KW-0804">Transcription</keyword>
<evidence type="ECO:0000256" key="5">
    <source>
        <dbReference type="ARBA" id="ARBA00023125"/>
    </source>
</evidence>
<keyword evidence="7" id="KW-0539">Nucleus</keyword>
<feature type="transmembrane region" description="Helical" evidence="8">
    <location>
        <begin position="592"/>
        <end position="612"/>
    </location>
</feature>
<comment type="subcellular location">
    <subcellularLocation>
        <location evidence="1">Nucleus</location>
    </subcellularLocation>
</comment>
<evidence type="ECO:0000313" key="10">
    <source>
        <dbReference type="EMBL" id="KAH7325814.1"/>
    </source>
</evidence>
<evidence type="ECO:0000259" key="9">
    <source>
        <dbReference type="PROSITE" id="PS50048"/>
    </source>
</evidence>
<evidence type="ECO:0000256" key="4">
    <source>
        <dbReference type="ARBA" id="ARBA00023015"/>
    </source>
</evidence>
<keyword evidence="2" id="KW-0479">Metal-binding</keyword>
<dbReference type="PANTHER" id="PTHR47782">
    <property type="entry name" value="ZN(II)2CYS6 TRANSCRIPTION FACTOR (EUROFUNG)-RELATED"/>
    <property type="match status" value="1"/>
</dbReference>
<dbReference type="GO" id="GO:0006351">
    <property type="term" value="P:DNA-templated transcription"/>
    <property type="evidence" value="ECO:0007669"/>
    <property type="project" value="InterPro"/>
</dbReference>
<evidence type="ECO:0000313" key="11">
    <source>
        <dbReference type="Proteomes" id="UP000813444"/>
    </source>
</evidence>
<dbReference type="GO" id="GO:0005634">
    <property type="term" value="C:nucleus"/>
    <property type="evidence" value="ECO:0007669"/>
    <property type="project" value="UniProtKB-SubCell"/>
</dbReference>
<dbReference type="InterPro" id="IPR001138">
    <property type="entry name" value="Zn2Cys6_DnaBD"/>
</dbReference>
<dbReference type="GO" id="GO:0000981">
    <property type="term" value="F:DNA-binding transcription factor activity, RNA polymerase II-specific"/>
    <property type="evidence" value="ECO:0007669"/>
    <property type="project" value="InterPro"/>
</dbReference>
<comment type="caution">
    <text evidence="10">The sequence shown here is derived from an EMBL/GenBank/DDBJ whole genome shotgun (WGS) entry which is preliminary data.</text>
</comment>
<dbReference type="InterPro" id="IPR007219">
    <property type="entry name" value="XnlR_reg_dom"/>
</dbReference>
<dbReference type="CDD" id="cd12148">
    <property type="entry name" value="fungal_TF_MHR"/>
    <property type="match status" value="1"/>
</dbReference>
<accession>A0A8K0SZQ4</accession>
<dbReference type="Proteomes" id="UP000813444">
    <property type="component" value="Unassembled WGS sequence"/>
</dbReference>
<dbReference type="InterPro" id="IPR052202">
    <property type="entry name" value="Yeast_MetPath_Reg"/>
</dbReference>
<evidence type="ECO:0000256" key="2">
    <source>
        <dbReference type="ARBA" id="ARBA00022723"/>
    </source>
</evidence>
<dbReference type="Pfam" id="PF04082">
    <property type="entry name" value="Fungal_trans"/>
    <property type="match status" value="1"/>
</dbReference>
<protein>
    <submittedName>
        <fullName evidence="10">Fungal-specific transcription factor domain-containing protein</fullName>
    </submittedName>
</protein>
<dbReference type="GO" id="GO:0008270">
    <property type="term" value="F:zinc ion binding"/>
    <property type="evidence" value="ECO:0007669"/>
    <property type="project" value="InterPro"/>
</dbReference>
<dbReference type="SMART" id="SM00906">
    <property type="entry name" value="Fungal_trans"/>
    <property type="match status" value="1"/>
</dbReference>
<dbReference type="InterPro" id="IPR036864">
    <property type="entry name" value="Zn2-C6_fun-type_DNA-bd_sf"/>
</dbReference>
<evidence type="ECO:0000256" key="6">
    <source>
        <dbReference type="ARBA" id="ARBA00023163"/>
    </source>
</evidence>
<evidence type="ECO:0000256" key="7">
    <source>
        <dbReference type="ARBA" id="ARBA00023242"/>
    </source>
</evidence>
<dbReference type="CDD" id="cd00067">
    <property type="entry name" value="GAL4"/>
    <property type="match status" value="1"/>
</dbReference>
<sequence>MSSYAPAAKARVSCTRCHKRKKRCDKAIPSCHNCDAARVRCSFLDDNLQTAAYSVAYVQNLERRVREMERRTSDASFASPREGEAVGIGVALDDPSSLCPDATMRDMITAIPEPNIMAPLSHQPHLAQGPGIADLAPAEPPHITSPPIHQESSPSFVGELKTLSFEAAAERHLGSFSGISFAKLTQTVLRRLTPDKTDFVFNNGREDLEPRMFDFNSSLDLCDPALLENLNATFSNQRFLYGDVPPTDSGLEPSPPVARLDVESDQPRIDELVNFYFAHSHTLYPMLHRGDLLKSLEQIREKPYDPVVHSPLDLFRIWMVLAIGSTAYASVSLTDEAESRFYYGKALSYLDEAMACGEMAALEVIALQVSYSFFNQFGPNTWFLVGLAARLALGMGLHTASTYVGMTADMEQRRKRIFFSIYMMDRVISNALGRPFALHEDDIDVEPFSVNHDDGYSSGFGRVDDVFRTSILSIPRHILALRMIASKIARQVYSNRKAASLSTEEREEILHSLHRELIQWRRDMPFPLPDINDRVPQLTSNWFDYNYYTHLAMIYRPSPLMPTMDNRRVEILQDAASMSLRQAFAMHSQRRFAYNWLNLLSIFTSALSLIYATTVQPKDLGKALKETRAIDDLDLAIELFDTLGMKFSAANNIRSMVAEVSRRYKDLRGSAG</sequence>
<dbReference type="GO" id="GO:0043565">
    <property type="term" value="F:sequence-specific DNA binding"/>
    <property type="evidence" value="ECO:0007669"/>
    <property type="project" value="TreeGrafter"/>
</dbReference>
<reference evidence="10" key="1">
    <citation type="journal article" date="2021" name="Nat. Commun.">
        <title>Genetic determinants of endophytism in the Arabidopsis root mycobiome.</title>
        <authorList>
            <person name="Mesny F."/>
            <person name="Miyauchi S."/>
            <person name="Thiergart T."/>
            <person name="Pickel B."/>
            <person name="Atanasova L."/>
            <person name="Karlsson M."/>
            <person name="Huettel B."/>
            <person name="Barry K.W."/>
            <person name="Haridas S."/>
            <person name="Chen C."/>
            <person name="Bauer D."/>
            <person name="Andreopoulos W."/>
            <person name="Pangilinan J."/>
            <person name="LaButti K."/>
            <person name="Riley R."/>
            <person name="Lipzen A."/>
            <person name="Clum A."/>
            <person name="Drula E."/>
            <person name="Henrissat B."/>
            <person name="Kohler A."/>
            <person name="Grigoriev I.V."/>
            <person name="Martin F.M."/>
            <person name="Hacquard S."/>
        </authorList>
    </citation>
    <scope>NUCLEOTIDE SEQUENCE</scope>
    <source>
        <strain evidence="10">MPI-CAGE-CH-0235</strain>
    </source>
</reference>
<gene>
    <name evidence="10" type="ORF">B0I35DRAFT_474548</name>
</gene>
<dbReference type="SUPFAM" id="SSF57701">
    <property type="entry name" value="Zn2/Cys6 DNA-binding domain"/>
    <property type="match status" value="1"/>
</dbReference>
<keyword evidence="11" id="KW-1185">Reference proteome</keyword>
<keyword evidence="3" id="KW-0862">Zinc</keyword>
<dbReference type="Gene3D" id="4.10.240.10">
    <property type="entry name" value="Zn(2)-C6 fungal-type DNA-binding domain"/>
    <property type="match status" value="1"/>
</dbReference>
<keyword evidence="8" id="KW-0812">Transmembrane</keyword>
<dbReference type="EMBL" id="JAGPNK010000002">
    <property type="protein sequence ID" value="KAH7325814.1"/>
    <property type="molecule type" value="Genomic_DNA"/>
</dbReference>
<dbReference type="OrthoDB" id="25921at2759"/>
<dbReference type="PANTHER" id="PTHR47782:SF12">
    <property type="entry name" value="ZN(II)2CYS6 TRANSCRIPTION FACTOR (EUROFUNG)"/>
    <property type="match status" value="1"/>
</dbReference>
<dbReference type="Pfam" id="PF00172">
    <property type="entry name" value="Zn_clus"/>
    <property type="match status" value="1"/>
</dbReference>
<dbReference type="PROSITE" id="PS00463">
    <property type="entry name" value="ZN2_CY6_FUNGAL_1"/>
    <property type="match status" value="1"/>
</dbReference>
<proteinExistence type="predicted"/>
<dbReference type="SMART" id="SM00066">
    <property type="entry name" value="GAL4"/>
    <property type="match status" value="1"/>
</dbReference>